<organism evidence="1">
    <name type="scientific">Lepeophtheirus salmonis</name>
    <name type="common">Salmon louse</name>
    <name type="synonym">Caligus salmonis</name>
    <dbReference type="NCBI Taxonomy" id="72036"/>
    <lineage>
        <taxon>Eukaryota</taxon>
        <taxon>Metazoa</taxon>
        <taxon>Ecdysozoa</taxon>
        <taxon>Arthropoda</taxon>
        <taxon>Crustacea</taxon>
        <taxon>Multicrustacea</taxon>
        <taxon>Hexanauplia</taxon>
        <taxon>Copepoda</taxon>
        <taxon>Siphonostomatoida</taxon>
        <taxon>Caligidae</taxon>
        <taxon>Lepeophtheirus</taxon>
    </lineage>
</organism>
<accession>A0A0K2TXA1</accession>
<dbReference type="AlphaFoldDB" id="A0A0K2TXA1"/>
<protein>
    <submittedName>
        <fullName evidence="1">Uncharacterized protein</fullName>
    </submittedName>
</protein>
<name>A0A0K2TXA1_LEPSM</name>
<proteinExistence type="predicted"/>
<reference evidence="1" key="1">
    <citation type="submission" date="2014-05" db="EMBL/GenBank/DDBJ databases">
        <authorList>
            <person name="Chronopoulou M."/>
        </authorList>
    </citation>
    <scope>NUCLEOTIDE SEQUENCE</scope>
    <source>
        <tissue evidence="1">Whole organism</tissue>
    </source>
</reference>
<sequence length="88" mass="10671">MRNKYNLTWECIFILCLPCHRFPCLNVYLNNTSNIKISWIETIHPTYNISITILSRAKIWINFGKIHSRMESYHFWLKRNIFTLANSY</sequence>
<dbReference type="EMBL" id="HACA01012655">
    <property type="protein sequence ID" value="CDW30016.1"/>
    <property type="molecule type" value="Transcribed_RNA"/>
</dbReference>
<evidence type="ECO:0000313" key="1">
    <source>
        <dbReference type="EMBL" id="CDW30016.1"/>
    </source>
</evidence>